<dbReference type="RefSeq" id="WP_008860135.1">
    <property type="nucleotide sequence ID" value="NZ_JH591188.1"/>
</dbReference>
<dbReference type="Gene3D" id="3.20.20.70">
    <property type="entry name" value="Aldolase class I"/>
    <property type="match status" value="1"/>
</dbReference>
<dbReference type="FunFam" id="3.20.20.70:FF:000009">
    <property type="entry name" value="1-(5-phosphoribosyl)-5-[(5-phosphoribosylamino)methylideneamino] imidazole-4-carboxamide isomerase"/>
    <property type="match status" value="1"/>
</dbReference>
<keyword evidence="7 12" id="KW-0963">Cytoplasm</keyword>
<dbReference type="InterPro" id="IPR044524">
    <property type="entry name" value="Isoase_HisA-like"/>
</dbReference>
<dbReference type="InterPro" id="IPR023016">
    <property type="entry name" value="HisA/PriA"/>
</dbReference>
<comment type="caution">
    <text evidence="15">The sequence shown here is derived from an EMBL/GenBank/DDBJ whole genome shotgun (WGS) entry which is preliminary data.</text>
</comment>
<dbReference type="GO" id="GO:0003949">
    <property type="term" value="F:1-(5-phosphoribosyl)-5-[(5-phosphoribosylamino)methylideneamino]imidazole-4-carboxamide isomerase activity"/>
    <property type="evidence" value="ECO:0007669"/>
    <property type="project" value="UniProtKB-UniRule"/>
</dbReference>
<evidence type="ECO:0000256" key="11">
    <source>
        <dbReference type="ARBA" id="ARBA00030547"/>
    </source>
</evidence>
<evidence type="ECO:0000256" key="1">
    <source>
        <dbReference type="ARBA" id="ARBA00000901"/>
    </source>
</evidence>
<dbReference type="PANTHER" id="PTHR43090:SF2">
    <property type="entry name" value="1-(5-PHOSPHORIBOSYL)-5-[(5-PHOSPHORIBOSYLAMINO)METHYLIDENEAMINO] IMIDAZOLE-4-CARBOXAMIDE ISOMERASE"/>
    <property type="match status" value="1"/>
</dbReference>
<proteinExistence type="inferred from homology"/>
<name>H1D203_9FIRM</name>
<evidence type="ECO:0000256" key="9">
    <source>
        <dbReference type="ARBA" id="ARBA00023102"/>
    </source>
</evidence>
<evidence type="ECO:0000256" key="3">
    <source>
        <dbReference type="ARBA" id="ARBA00005133"/>
    </source>
</evidence>
<dbReference type="CDD" id="cd04732">
    <property type="entry name" value="HisA"/>
    <property type="match status" value="1"/>
</dbReference>
<reference evidence="15 16" key="1">
    <citation type="submission" date="2011-11" db="EMBL/GenBank/DDBJ databases">
        <title>The Genome Sequence of Dialister succinatiphilus YIT 11850.</title>
        <authorList>
            <consortium name="The Broad Institute Genome Sequencing Platform"/>
            <person name="Earl A."/>
            <person name="Ward D."/>
            <person name="Feldgarden M."/>
            <person name="Gevers D."/>
            <person name="Morotomi M."/>
            <person name="Young S.K."/>
            <person name="Zeng Q."/>
            <person name="Gargeya S."/>
            <person name="Fitzgerald M."/>
            <person name="Haas B."/>
            <person name="Abouelleil A."/>
            <person name="Alvarado L."/>
            <person name="Arachchi H.M."/>
            <person name="Berlin A."/>
            <person name="Brown A."/>
            <person name="Chapman S.B."/>
            <person name="Dunbar C."/>
            <person name="Gearin G."/>
            <person name="Goldberg J."/>
            <person name="Griggs A."/>
            <person name="Gujja S."/>
            <person name="Heiman D."/>
            <person name="Howarth C."/>
            <person name="Lui A."/>
            <person name="MacDonald P.J.P."/>
            <person name="Montmayeur A."/>
            <person name="Murphy C."/>
            <person name="Neiman D."/>
            <person name="Pearson M."/>
            <person name="Priest M."/>
            <person name="Roberts A."/>
            <person name="Saif S."/>
            <person name="Shea T."/>
            <person name="Sisk P."/>
            <person name="Stolte C."/>
            <person name="Sykes S."/>
            <person name="Wortman J."/>
            <person name="Nusbaum C."/>
            <person name="Birren B."/>
        </authorList>
    </citation>
    <scope>NUCLEOTIDE SEQUENCE [LARGE SCALE GENOMIC DNA]</scope>
    <source>
        <strain evidence="15 16">YIT 11850</strain>
    </source>
</reference>
<protein>
    <recommendedName>
        <fullName evidence="6 12">1-(5-phosphoribosyl)-5-[(5-phosphoribosylamino)methylideneamino] imidazole-4-carboxamide isomerase</fullName>
        <ecNumber evidence="5 12">5.3.1.16</ecNumber>
    </recommendedName>
    <alternativeName>
        <fullName evidence="11 12">Phosphoribosylformimino-5-aminoimidazole carboxamide ribotide isomerase</fullName>
    </alternativeName>
</protein>
<dbReference type="GO" id="GO:0005737">
    <property type="term" value="C:cytoplasm"/>
    <property type="evidence" value="ECO:0007669"/>
    <property type="project" value="UniProtKB-SubCell"/>
</dbReference>
<dbReference type="NCBIfam" id="TIGR00007">
    <property type="entry name" value="1-(5-phosphoribosyl)-5-[(5-phosphoribosylamino)methylideneamino]imidazole-4-carboxamide isomerase"/>
    <property type="match status" value="1"/>
</dbReference>
<dbReference type="PANTHER" id="PTHR43090">
    <property type="entry name" value="1-(5-PHOSPHORIBOSYL)-5-[(5-PHOSPHORIBOSYLAMINO)METHYLIDENEAMINO] IMIDAZOLE-4-CARBOXAMIDE ISOMERASE"/>
    <property type="match status" value="1"/>
</dbReference>
<gene>
    <name evidence="12" type="primary">hisA</name>
    <name evidence="15" type="ORF">HMPREF9453_01641</name>
</gene>
<dbReference type="InterPro" id="IPR013785">
    <property type="entry name" value="Aldolase_TIM"/>
</dbReference>
<keyword evidence="10 12" id="KW-0413">Isomerase</keyword>
<dbReference type="STRING" id="742743.HMPREF9453_01641"/>
<dbReference type="AlphaFoldDB" id="H1D203"/>
<evidence type="ECO:0000256" key="14">
    <source>
        <dbReference type="RuleBase" id="RU003658"/>
    </source>
</evidence>
<keyword evidence="16" id="KW-1185">Reference proteome</keyword>
<dbReference type="EC" id="5.3.1.16" evidence="5 12"/>
<dbReference type="SUPFAM" id="SSF51366">
    <property type="entry name" value="Ribulose-phoshate binding barrel"/>
    <property type="match status" value="1"/>
</dbReference>
<keyword evidence="9 12" id="KW-0368">Histidine biosynthesis</keyword>
<evidence type="ECO:0000256" key="6">
    <source>
        <dbReference type="ARBA" id="ARBA00018464"/>
    </source>
</evidence>
<dbReference type="PATRIC" id="fig|742743.3.peg.1675"/>
<keyword evidence="8 12" id="KW-0028">Amino-acid biosynthesis</keyword>
<comment type="subcellular location">
    <subcellularLocation>
        <location evidence="2 12 14">Cytoplasm</location>
    </subcellularLocation>
</comment>
<dbReference type="EMBL" id="ADLT01000052">
    <property type="protein sequence ID" value="EHO62516.1"/>
    <property type="molecule type" value="Genomic_DNA"/>
</dbReference>
<evidence type="ECO:0000256" key="12">
    <source>
        <dbReference type="HAMAP-Rule" id="MF_01014"/>
    </source>
</evidence>
<comment type="pathway">
    <text evidence="3 12 14">Amino-acid biosynthesis; L-histidine biosynthesis; L-histidine from 5-phospho-alpha-D-ribose 1-diphosphate: step 4/9.</text>
</comment>
<dbReference type="Proteomes" id="UP000003277">
    <property type="component" value="Unassembled WGS sequence"/>
</dbReference>
<dbReference type="GO" id="GO:0000162">
    <property type="term" value="P:L-tryptophan biosynthetic process"/>
    <property type="evidence" value="ECO:0007669"/>
    <property type="project" value="TreeGrafter"/>
</dbReference>
<evidence type="ECO:0000256" key="4">
    <source>
        <dbReference type="ARBA" id="ARBA00009667"/>
    </source>
</evidence>
<dbReference type="InterPro" id="IPR011060">
    <property type="entry name" value="RibuloseP-bd_barrel"/>
</dbReference>
<dbReference type="OrthoDB" id="9781903at2"/>
<evidence type="ECO:0000256" key="2">
    <source>
        <dbReference type="ARBA" id="ARBA00004496"/>
    </source>
</evidence>
<dbReference type="HAMAP" id="MF_01014">
    <property type="entry name" value="HisA"/>
    <property type="match status" value="1"/>
</dbReference>
<evidence type="ECO:0000256" key="7">
    <source>
        <dbReference type="ARBA" id="ARBA00022490"/>
    </source>
</evidence>
<feature type="active site" description="Proton donor" evidence="12">
    <location>
        <position position="130"/>
    </location>
</feature>
<accession>H1D203</accession>
<dbReference type="eggNOG" id="COG0106">
    <property type="taxonomic scope" value="Bacteria"/>
</dbReference>
<comment type="similarity">
    <text evidence="4 12 13">Belongs to the HisA/HisF family.</text>
</comment>
<organism evidence="15 16">
    <name type="scientific">Dialister succinatiphilus YIT 11850</name>
    <dbReference type="NCBI Taxonomy" id="742743"/>
    <lineage>
        <taxon>Bacteria</taxon>
        <taxon>Bacillati</taxon>
        <taxon>Bacillota</taxon>
        <taxon>Negativicutes</taxon>
        <taxon>Veillonellales</taxon>
        <taxon>Veillonellaceae</taxon>
        <taxon>Dialister</taxon>
    </lineage>
</organism>
<evidence type="ECO:0000256" key="13">
    <source>
        <dbReference type="RuleBase" id="RU003657"/>
    </source>
</evidence>
<dbReference type="GO" id="GO:0000105">
    <property type="term" value="P:L-histidine biosynthetic process"/>
    <property type="evidence" value="ECO:0007669"/>
    <property type="project" value="UniProtKB-UniRule"/>
</dbReference>
<dbReference type="InterPro" id="IPR006063">
    <property type="entry name" value="HisA_bact_arch"/>
</dbReference>
<evidence type="ECO:0000256" key="5">
    <source>
        <dbReference type="ARBA" id="ARBA00012550"/>
    </source>
</evidence>
<comment type="catalytic activity">
    <reaction evidence="1 12 14">
        <text>1-(5-phospho-beta-D-ribosyl)-5-[(5-phospho-beta-D-ribosylamino)methylideneamino]imidazole-4-carboxamide = 5-[(5-phospho-1-deoxy-D-ribulos-1-ylimino)methylamino]-1-(5-phospho-beta-D-ribosyl)imidazole-4-carboxamide</text>
        <dbReference type="Rhea" id="RHEA:15469"/>
        <dbReference type="ChEBI" id="CHEBI:58435"/>
        <dbReference type="ChEBI" id="CHEBI:58525"/>
        <dbReference type="EC" id="5.3.1.16"/>
    </reaction>
</comment>
<evidence type="ECO:0000256" key="10">
    <source>
        <dbReference type="ARBA" id="ARBA00023235"/>
    </source>
</evidence>
<evidence type="ECO:0000313" key="16">
    <source>
        <dbReference type="Proteomes" id="UP000003277"/>
    </source>
</evidence>
<dbReference type="Pfam" id="PF00977">
    <property type="entry name" value="His_biosynth"/>
    <property type="match status" value="1"/>
</dbReference>
<sequence>MKIFPAIDIEDGHCVRLQQGKKENLTVYGDDPVKMALKWQEEGAKALHVVDLDGAFKGDGVNKEIIRKMCEVLTIPLEVGGGIRNEKAIKDYLDMGVYRVIIGSKAAASPYFAIQAAKTFGADHIAVSIDAKGDEVATHGWVDGSSRKVMTFAETLLTHGVNTLIYTDISRDGMLSGPNFDMMKKLQALEGIHLIASGGVSGAEDLRKLSAMGVYGAITGKALYEGKVTMEEIWEIQE</sequence>
<dbReference type="UniPathway" id="UPA00031">
    <property type="reaction ID" value="UER00009"/>
</dbReference>
<dbReference type="InterPro" id="IPR006062">
    <property type="entry name" value="His_biosynth"/>
</dbReference>
<evidence type="ECO:0000256" key="8">
    <source>
        <dbReference type="ARBA" id="ARBA00022605"/>
    </source>
</evidence>
<dbReference type="HOGENOM" id="CLU_048577_1_1_9"/>
<evidence type="ECO:0000313" key="15">
    <source>
        <dbReference type="EMBL" id="EHO62516.1"/>
    </source>
</evidence>
<feature type="active site" description="Proton acceptor" evidence="12">
    <location>
        <position position="8"/>
    </location>
</feature>